<keyword evidence="2 9" id="KW-0328">Glycosyltransferase</keyword>
<evidence type="ECO:0000313" key="10">
    <source>
        <dbReference type="Proteomes" id="UP000245125"/>
    </source>
</evidence>
<dbReference type="InterPro" id="IPR050256">
    <property type="entry name" value="Glycosyltransferase_2"/>
</dbReference>
<feature type="transmembrane region" description="Helical" evidence="7">
    <location>
        <begin position="230"/>
        <end position="251"/>
    </location>
</feature>
<keyword evidence="10" id="KW-1185">Reference proteome</keyword>
<keyword evidence="6 7" id="KW-0472">Membrane</keyword>
<dbReference type="PANTHER" id="PTHR48090:SF1">
    <property type="entry name" value="PROPHAGE BACTOPRENOL GLUCOSYL TRANSFERASE HOMOLOG"/>
    <property type="match status" value="1"/>
</dbReference>
<dbReference type="CDD" id="cd04187">
    <property type="entry name" value="DPM1_like_bac"/>
    <property type="match status" value="1"/>
</dbReference>
<evidence type="ECO:0000259" key="8">
    <source>
        <dbReference type="Pfam" id="PF00535"/>
    </source>
</evidence>
<dbReference type="SUPFAM" id="SSF53448">
    <property type="entry name" value="Nucleotide-diphospho-sugar transferases"/>
    <property type="match status" value="1"/>
</dbReference>
<protein>
    <submittedName>
        <fullName evidence="9">Putative enzyme</fullName>
        <ecNumber evidence="9">2.4.-.-</ecNumber>
    </submittedName>
</protein>
<evidence type="ECO:0000256" key="6">
    <source>
        <dbReference type="ARBA" id="ARBA00023136"/>
    </source>
</evidence>
<feature type="domain" description="Glycosyltransferase 2-like" evidence="8">
    <location>
        <begin position="8"/>
        <end position="138"/>
    </location>
</feature>
<dbReference type="GO" id="GO:0005886">
    <property type="term" value="C:plasma membrane"/>
    <property type="evidence" value="ECO:0007669"/>
    <property type="project" value="TreeGrafter"/>
</dbReference>
<dbReference type="EC" id="2.4.-.-" evidence="9"/>
<gene>
    <name evidence="9" type="ORF">NBG4_150029</name>
</gene>
<proteinExistence type="predicted"/>
<evidence type="ECO:0000256" key="5">
    <source>
        <dbReference type="ARBA" id="ARBA00022989"/>
    </source>
</evidence>
<dbReference type="InterPro" id="IPR029044">
    <property type="entry name" value="Nucleotide-diphossugar_trans"/>
</dbReference>
<evidence type="ECO:0000256" key="4">
    <source>
        <dbReference type="ARBA" id="ARBA00022692"/>
    </source>
</evidence>
<dbReference type="Proteomes" id="UP000245125">
    <property type="component" value="Unassembled WGS sequence"/>
</dbReference>
<evidence type="ECO:0000256" key="3">
    <source>
        <dbReference type="ARBA" id="ARBA00022679"/>
    </source>
</evidence>
<dbReference type="OrthoDB" id="9807778at2"/>
<evidence type="ECO:0000256" key="1">
    <source>
        <dbReference type="ARBA" id="ARBA00004141"/>
    </source>
</evidence>
<evidence type="ECO:0000256" key="7">
    <source>
        <dbReference type="SAM" id="Phobius"/>
    </source>
</evidence>
<dbReference type="AlphaFoldDB" id="A0A2U3QF36"/>
<dbReference type="Pfam" id="PF00535">
    <property type="entry name" value="Glycos_transf_2"/>
    <property type="match status" value="1"/>
</dbReference>
<accession>A0A2U3QF36</accession>
<comment type="subcellular location">
    <subcellularLocation>
        <location evidence="1">Membrane</location>
        <topology evidence="1">Multi-pass membrane protein</topology>
    </subcellularLocation>
</comment>
<evidence type="ECO:0000256" key="2">
    <source>
        <dbReference type="ARBA" id="ARBA00022676"/>
    </source>
</evidence>
<dbReference type="PANTHER" id="PTHR48090">
    <property type="entry name" value="UNDECAPRENYL-PHOSPHATE 4-DEOXY-4-FORMAMIDO-L-ARABINOSE TRANSFERASE-RELATED"/>
    <property type="match status" value="1"/>
</dbReference>
<reference evidence="10" key="1">
    <citation type="submission" date="2018-03" db="EMBL/GenBank/DDBJ databases">
        <authorList>
            <person name="Zecchin S."/>
        </authorList>
    </citation>
    <scope>NUCLEOTIDE SEQUENCE [LARGE SCALE GENOMIC DNA]</scope>
</reference>
<dbReference type="Gene3D" id="3.90.550.10">
    <property type="entry name" value="Spore Coat Polysaccharide Biosynthesis Protein SpsA, Chain A"/>
    <property type="match status" value="1"/>
</dbReference>
<dbReference type="InterPro" id="IPR001173">
    <property type="entry name" value="Glyco_trans_2-like"/>
</dbReference>
<organism evidence="9 10">
    <name type="scientific">Candidatus Sulfobium mesophilum</name>
    <dbReference type="NCBI Taxonomy" id="2016548"/>
    <lineage>
        <taxon>Bacteria</taxon>
        <taxon>Pseudomonadati</taxon>
        <taxon>Nitrospirota</taxon>
        <taxon>Nitrospiria</taxon>
        <taxon>Nitrospirales</taxon>
        <taxon>Nitrospiraceae</taxon>
        <taxon>Candidatus Sulfobium</taxon>
    </lineage>
</organism>
<sequence length="309" mass="35542">MTAAPDFSVIVPVYNEEENLSHLYARLSSVMEKLGTYEIIFVDDGSRDRSWQLIKELHEKDDRVKGVSFSRNFGHHIAITAGLDYAKGKTIILMDGDLQDQPEEIPKLWKKLCEGYDLVYGIRKVKKDSLMKRFNSFLFWWFLNKLSGIDIPRNQTLLRIFDKKILGVLKDMRERARFIHGMIAWTGFRIALLEVEHAPRERGVSKYNTIKLFRLAFNAITSFSTLPLRLATYLGLFSSGIGFFYALYFLYKKIFLGIPVLGYASIIVAVLFVGGVQLLILGIMGEYLGRVYQEVQARPIYILKEMALD</sequence>
<dbReference type="EMBL" id="OUUY01000057">
    <property type="protein sequence ID" value="SPQ00028.1"/>
    <property type="molecule type" value="Genomic_DNA"/>
</dbReference>
<keyword evidence="3 9" id="KW-0808">Transferase</keyword>
<name>A0A2U3QF36_9BACT</name>
<dbReference type="GO" id="GO:0016757">
    <property type="term" value="F:glycosyltransferase activity"/>
    <property type="evidence" value="ECO:0007669"/>
    <property type="project" value="UniProtKB-KW"/>
</dbReference>
<evidence type="ECO:0000313" key="9">
    <source>
        <dbReference type="EMBL" id="SPQ00028.1"/>
    </source>
</evidence>
<keyword evidence="5 7" id="KW-1133">Transmembrane helix</keyword>
<feature type="transmembrane region" description="Helical" evidence="7">
    <location>
        <begin position="263"/>
        <end position="284"/>
    </location>
</feature>
<keyword evidence="4 7" id="KW-0812">Transmembrane</keyword>